<accession>A0ABX2KC08</accession>
<reference evidence="1 2" key="1">
    <citation type="submission" date="2019-10" db="EMBL/GenBank/DDBJ databases">
        <title>Genome sequence of Azospirillum melinis.</title>
        <authorList>
            <person name="Ambrosini A."/>
            <person name="Sant'Anna F.H."/>
            <person name="Cassan F.D."/>
            <person name="Souza E.M."/>
            <person name="Passaglia L.M.P."/>
        </authorList>
    </citation>
    <scope>NUCLEOTIDE SEQUENCE [LARGE SCALE GENOMIC DNA]</scope>
    <source>
        <strain evidence="1 2">TMCY0552</strain>
    </source>
</reference>
<sequence>MSTLTSLHDLPAPISEVARAADAAGGSVIVFDKDDCVIFANNEQRKIMPCCEYRRTDTYSSLFWSLLEKGLNGNPVAKSDPKLWLQRAIGARLNSANMDFVNNYPWGKMLVSHYRCDDGTSVQARLNMTAAGLENYFQGPEAYLGVTRAIRLRREIRALEGILDSLGLAVALVDRNGGLLHANASFHDLLDAQDGLVNLTGTLISATDQLDDMVLHQSLGHVADGLVPRAYTPIRRHSGDPLVLAVSAGTGPGTAIIAAARFGEDMGEICAALREAFGVSSTEAEVMAGVGSGQTLAEYAGSRRLSMNSAYKYIDRAKKRLAEKHSSAVDLPGIVSLVTGIAAVTRAPNGRKH</sequence>
<protein>
    <recommendedName>
        <fullName evidence="3">HTH luxR-type domain-containing protein</fullName>
    </recommendedName>
</protein>
<comment type="caution">
    <text evidence="1">The sequence shown here is derived from an EMBL/GenBank/DDBJ whole genome shotgun (WGS) entry which is preliminary data.</text>
</comment>
<name>A0ABX2KC08_9PROT</name>
<evidence type="ECO:0000313" key="1">
    <source>
        <dbReference type="EMBL" id="NUB01145.1"/>
    </source>
</evidence>
<proteinExistence type="predicted"/>
<keyword evidence="2" id="KW-1185">Reference proteome</keyword>
<dbReference type="Proteomes" id="UP000605086">
    <property type="component" value="Unassembled WGS sequence"/>
</dbReference>
<dbReference type="EMBL" id="WHOS01000022">
    <property type="protein sequence ID" value="NUB01145.1"/>
    <property type="molecule type" value="Genomic_DNA"/>
</dbReference>
<evidence type="ECO:0008006" key="3">
    <source>
        <dbReference type="Google" id="ProtNLM"/>
    </source>
</evidence>
<gene>
    <name evidence="1" type="ORF">GBZ48_17900</name>
</gene>
<evidence type="ECO:0000313" key="2">
    <source>
        <dbReference type="Proteomes" id="UP000605086"/>
    </source>
</evidence>
<organism evidence="1 2">
    <name type="scientific">Azospirillum melinis</name>
    <dbReference type="NCBI Taxonomy" id="328839"/>
    <lineage>
        <taxon>Bacteria</taxon>
        <taxon>Pseudomonadati</taxon>
        <taxon>Pseudomonadota</taxon>
        <taxon>Alphaproteobacteria</taxon>
        <taxon>Rhodospirillales</taxon>
        <taxon>Azospirillaceae</taxon>
        <taxon>Azospirillum</taxon>
    </lineage>
</organism>
<dbReference type="RefSeq" id="WP_174472237.1">
    <property type="nucleotide sequence ID" value="NZ_JAGINN010000001.1"/>
</dbReference>